<gene>
    <name evidence="2" type="ORF">SAMN05444159_0915</name>
</gene>
<name>A0A1M6KA81_9BRAD</name>
<dbReference type="SUPFAM" id="SSF69255">
    <property type="entry name" value="gp5 N-terminal domain-like"/>
    <property type="match status" value="1"/>
</dbReference>
<evidence type="ECO:0000313" key="3">
    <source>
        <dbReference type="Proteomes" id="UP000189935"/>
    </source>
</evidence>
<proteinExistence type="predicted"/>
<dbReference type="Pfam" id="PF04717">
    <property type="entry name" value="Phage_base_V"/>
    <property type="match status" value="1"/>
</dbReference>
<dbReference type="InterPro" id="IPR006531">
    <property type="entry name" value="Gp5/Vgr_OB"/>
</dbReference>
<protein>
    <recommendedName>
        <fullName evidence="1">Gp5/Type VI secretion system Vgr protein OB-fold domain-containing protein</fullName>
    </recommendedName>
</protein>
<dbReference type="AlphaFoldDB" id="A0A1M6KA81"/>
<reference evidence="2 3" key="1">
    <citation type="submission" date="2016-11" db="EMBL/GenBank/DDBJ databases">
        <authorList>
            <person name="Jaros S."/>
            <person name="Januszkiewicz K."/>
            <person name="Wedrychowicz H."/>
        </authorList>
    </citation>
    <scope>NUCLEOTIDE SEQUENCE [LARGE SCALE GENOMIC DNA]</scope>
    <source>
        <strain evidence="2 3">GAS499</strain>
    </source>
</reference>
<dbReference type="Proteomes" id="UP000189935">
    <property type="component" value="Chromosome I"/>
</dbReference>
<dbReference type="EMBL" id="LT670844">
    <property type="protein sequence ID" value="SHJ55849.1"/>
    <property type="molecule type" value="Genomic_DNA"/>
</dbReference>
<feature type="domain" description="Gp5/Type VI secretion system Vgr protein OB-fold" evidence="1">
    <location>
        <begin position="14"/>
        <end position="91"/>
    </location>
</feature>
<accession>A0A1M6KA81</accession>
<organism evidence="2 3">
    <name type="scientific">Bradyrhizobium lablabi</name>
    <dbReference type="NCBI Taxonomy" id="722472"/>
    <lineage>
        <taxon>Bacteria</taxon>
        <taxon>Pseudomonadati</taxon>
        <taxon>Pseudomonadota</taxon>
        <taxon>Alphaproteobacteria</taxon>
        <taxon>Hyphomicrobiales</taxon>
        <taxon>Nitrobacteraceae</taxon>
        <taxon>Bradyrhizobium</taxon>
    </lineage>
</organism>
<dbReference type="OrthoDB" id="9762420at2"/>
<dbReference type="RefSeq" id="WP_079537105.1">
    <property type="nucleotide sequence ID" value="NZ_LT670844.1"/>
</dbReference>
<evidence type="ECO:0000259" key="1">
    <source>
        <dbReference type="Pfam" id="PF04717"/>
    </source>
</evidence>
<evidence type="ECO:0000313" key="2">
    <source>
        <dbReference type="EMBL" id="SHJ55849.1"/>
    </source>
</evidence>
<sequence>MTGKANKKQFYGKYRGTVFNNLDPELKGRIQAIVPDVLGVVPTTWATPCVPISGNPGLQSGIFVIPPLEASVWMEFEHGDPDYPIWAGCFWGSPAEVPIPALMGDPAMPNIVLQTVGQNTILMSGDPVTGIILSCGLPVQTMPSITISQTGIIISDGKGGMITVTGGTVNVNLGALVVTPA</sequence>